<dbReference type="Proteomes" id="UP001489719">
    <property type="component" value="Unassembled WGS sequence"/>
</dbReference>
<reference evidence="2" key="1">
    <citation type="journal article" date="2024" name="Front. Bioeng. Biotechnol.">
        <title>Genome-scale model development and genomic sequencing of the oleaginous clade Lipomyces.</title>
        <authorList>
            <person name="Czajka J.J."/>
            <person name="Han Y."/>
            <person name="Kim J."/>
            <person name="Mondo S.J."/>
            <person name="Hofstad B.A."/>
            <person name="Robles A."/>
            <person name="Haridas S."/>
            <person name="Riley R."/>
            <person name="LaButti K."/>
            <person name="Pangilinan J."/>
            <person name="Andreopoulos W."/>
            <person name="Lipzen A."/>
            <person name="Yan J."/>
            <person name="Wang M."/>
            <person name="Ng V."/>
            <person name="Grigoriev I.V."/>
            <person name="Spatafora J.W."/>
            <person name="Magnuson J.K."/>
            <person name="Baker S.E."/>
            <person name="Pomraning K.R."/>
        </authorList>
    </citation>
    <scope>NUCLEOTIDE SEQUENCE [LARGE SCALE GENOMIC DNA]</scope>
    <source>
        <strain evidence="2">CBS 10300</strain>
    </source>
</reference>
<proteinExistence type="predicted"/>
<sequence length="251" mass="29105">MIADYVSKLSKLMGASVKKSVSPDLKKLNEFTMLHFTGPEVLKECITRSDKEIGGYSTVSLDWDRKERAAHFHGNLSLDLPPSRPEVQRSGYAMFRTRDPPKNFLDEETYWDWQTLSHVALRVKGDRRKYLVNIQSKTALPTEIHQHRLFLYNPGEWEVAVIPINQFLLTHWGRVESLQEVEKDKVRTIGIGLLDRRYGPYSLYVDWIKAISDDEAERYIAEGRAKAAKSTNPELLLEKRIAESRKREMEL</sequence>
<protein>
    <submittedName>
        <fullName evidence="1">Complex I intermediate-associated protein 30-domain-containing protein</fullName>
    </submittedName>
</protein>
<comment type="caution">
    <text evidence="1">The sequence shown here is derived from an EMBL/GenBank/DDBJ whole genome shotgun (WGS) entry which is preliminary data.</text>
</comment>
<keyword evidence="2" id="KW-1185">Reference proteome</keyword>
<gene>
    <name evidence="1" type="ORF">V1517DRAFT_321071</name>
</gene>
<name>A0ACC3TRB7_9ASCO</name>
<evidence type="ECO:0000313" key="2">
    <source>
        <dbReference type="Proteomes" id="UP001489719"/>
    </source>
</evidence>
<organism evidence="1 2">
    <name type="scientific">Lipomyces orientalis</name>
    <dbReference type="NCBI Taxonomy" id="1233043"/>
    <lineage>
        <taxon>Eukaryota</taxon>
        <taxon>Fungi</taxon>
        <taxon>Dikarya</taxon>
        <taxon>Ascomycota</taxon>
        <taxon>Saccharomycotina</taxon>
        <taxon>Lipomycetes</taxon>
        <taxon>Lipomycetales</taxon>
        <taxon>Lipomycetaceae</taxon>
        <taxon>Lipomyces</taxon>
    </lineage>
</organism>
<accession>A0ACC3TRB7</accession>
<dbReference type="EMBL" id="MU970064">
    <property type="protein sequence ID" value="KAK9323235.1"/>
    <property type="molecule type" value="Genomic_DNA"/>
</dbReference>
<evidence type="ECO:0000313" key="1">
    <source>
        <dbReference type="EMBL" id="KAK9323235.1"/>
    </source>
</evidence>